<organism evidence="1 2">
    <name type="scientific">Leptospira kirschneri str. 200802841</name>
    <dbReference type="NCBI Taxonomy" id="1193047"/>
    <lineage>
        <taxon>Bacteria</taxon>
        <taxon>Pseudomonadati</taxon>
        <taxon>Spirochaetota</taxon>
        <taxon>Spirochaetia</taxon>
        <taxon>Leptospirales</taxon>
        <taxon>Leptospiraceae</taxon>
        <taxon>Leptospira</taxon>
    </lineage>
</organism>
<accession>A0A828XW20</accession>
<keyword evidence="2" id="KW-1185">Reference proteome</keyword>
<comment type="caution">
    <text evidence="1">The sequence shown here is derived from an EMBL/GenBank/DDBJ whole genome shotgun (WGS) entry which is preliminary data.</text>
</comment>
<dbReference type="Proteomes" id="UP000006339">
    <property type="component" value="Unassembled WGS sequence"/>
</dbReference>
<reference evidence="1" key="1">
    <citation type="submission" date="2012-10" db="EMBL/GenBank/DDBJ databases">
        <authorList>
            <person name="Harkins D.M."/>
            <person name="Durkin A.S."/>
            <person name="Brinkac L.M."/>
            <person name="Selengut J.D."/>
            <person name="Sanka R."/>
            <person name="DePew J."/>
            <person name="Purushe J."/>
            <person name="Picardeau M."/>
            <person name="Werts C."/>
            <person name="Goarant C."/>
            <person name="Vinetz J.M."/>
            <person name="Sutton G.G."/>
            <person name="Nelson W.C."/>
            <person name="Fouts D.E."/>
        </authorList>
    </citation>
    <scope>NUCLEOTIDE SEQUENCE [LARGE SCALE GENOMIC DNA]</scope>
    <source>
        <strain evidence="1">200802841</strain>
    </source>
</reference>
<proteinExistence type="predicted"/>
<name>A0A828XW20_9LEPT</name>
<gene>
    <name evidence="1" type="ORF">LEP1GSC131_0193</name>
</gene>
<protein>
    <submittedName>
        <fullName evidence="1">Uncharacterized protein</fullName>
    </submittedName>
</protein>
<evidence type="ECO:0000313" key="2">
    <source>
        <dbReference type="Proteomes" id="UP000006339"/>
    </source>
</evidence>
<dbReference type="EMBL" id="AKWH02000082">
    <property type="protein sequence ID" value="EKO49559.1"/>
    <property type="molecule type" value="Genomic_DNA"/>
</dbReference>
<sequence length="52" mass="5867">MICGSSHILGIDLQSLDFNFFQKNQLWLNELTLNKPSCLVVGSLIGFYFSTL</sequence>
<evidence type="ECO:0000313" key="1">
    <source>
        <dbReference type="EMBL" id="EKO49559.1"/>
    </source>
</evidence>
<dbReference type="AlphaFoldDB" id="A0A828XW20"/>